<feature type="transmembrane region" description="Helical" evidence="2">
    <location>
        <begin position="106"/>
        <end position="132"/>
    </location>
</feature>
<feature type="transmembrane region" description="Helical" evidence="2">
    <location>
        <begin position="20"/>
        <end position="40"/>
    </location>
</feature>
<dbReference type="HOGENOM" id="CLU_029445_1_0_1"/>
<dbReference type="PANTHER" id="PTHR12625:SF0">
    <property type="entry name" value="PROTEIN LILIPOD"/>
    <property type="match status" value="1"/>
</dbReference>
<keyword evidence="2" id="KW-0812">Transmembrane</keyword>
<feature type="transmembrane region" description="Helical" evidence="2">
    <location>
        <begin position="153"/>
        <end position="173"/>
    </location>
</feature>
<keyword evidence="2" id="KW-0472">Membrane</keyword>
<comment type="similarity">
    <text evidence="1">Belongs to the LIMR family.</text>
</comment>
<feature type="transmembrane region" description="Helical" evidence="2">
    <location>
        <begin position="463"/>
        <end position="485"/>
    </location>
</feature>
<proteinExistence type="inferred from homology"/>
<dbReference type="InterPro" id="IPR008075">
    <property type="entry name" value="LIMR"/>
</dbReference>
<keyword evidence="5" id="KW-1185">Reference proteome</keyword>
<dbReference type="GO" id="GO:0004888">
    <property type="term" value="F:transmembrane signaling receptor activity"/>
    <property type="evidence" value="ECO:0000318"/>
    <property type="project" value="GO_Central"/>
</dbReference>
<dbReference type="CTD" id="20195459"/>
<feature type="transmembrane region" description="Helical" evidence="2">
    <location>
        <begin position="391"/>
        <end position="411"/>
    </location>
</feature>
<feature type="transmembrane region" description="Helical" evidence="2">
    <location>
        <begin position="61"/>
        <end position="86"/>
    </location>
</feature>
<organism evidence="4 5">
    <name type="scientific">Helobdella robusta</name>
    <name type="common">Californian leech</name>
    <dbReference type="NCBI Taxonomy" id="6412"/>
    <lineage>
        <taxon>Eukaryota</taxon>
        <taxon>Metazoa</taxon>
        <taxon>Spiralia</taxon>
        <taxon>Lophotrochozoa</taxon>
        <taxon>Annelida</taxon>
        <taxon>Clitellata</taxon>
        <taxon>Hirudinea</taxon>
        <taxon>Rhynchobdellida</taxon>
        <taxon>Glossiphoniidae</taxon>
        <taxon>Helobdella</taxon>
    </lineage>
</organism>
<dbReference type="GO" id="GO:0007165">
    <property type="term" value="P:signal transduction"/>
    <property type="evidence" value="ECO:0000318"/>
    <property type="project" value="GO_Central"/>
</dbReference>
<dbReference type="EnsemblMetazoa" id="HelroT113731">
    <property type="protein sequence ID" value="HelroP113731"/>
    <property type="gene ID" value="HelroG113731"/>
</dbReference>
<dbReference type="EMBL" id="AMQM01005848">
    <property type="status" value="NOT_ANNOTATED_CDS"/>
    <property type="molecule type" value="Genomic_DNA"/>
</dbReference>
<keyword evidence="2" id="KW-1133">Transmembrane helix</keyword>
<dbReference type="PRINTS" id="PR01692">
    <property type="entry name" value="LIPOCALINIMR"/>
</dbReference>
<feature type="transmembrane region" description="Helical" evidence="2">
    <location>
        <begin position="193"/>
        <end position="212"/>
    </location>
</feature>
<dbReference type="FunCoup" id="T1EFV7">
    <property type="interactions" value="622"/>
</dbReference>
<feature type="transmembrane region" description="Helical" evidence="2">
    <location>
        <begin position="330"/>
        <end position="355"/>
    </location>
</feature>
<dbReference type="PANTHER" id="PTHR12625">
    <property type="entry name" value="LIPOCALIN-1 INTERACTING MEMBRANE RECEPTOR LIMR"/>
    <property type="match status" value="1"/>
</dbReference>
<dbReference type="RefSeq" id="XP_009022401.1">
    <property type="nucleotide sequence ID" value="XM_009024153.1"/>
</dbReference>
<dbReference type="OrthoDB" id="5596951at2759"/>
<reference evidence="3 5" key="2">
    <citation type="journal article" date="2013" name="Nature">
        <title>Insights into bilaterian evolution from three spiralian genomes.</title>
        <authorList>
            <person name="Simakov O."/>
            <person name="Marletaz F."/>
            <person name="Cho S.J."/>
            <person name="Edsinger-Gonzales E."/>
            <person name="Havlak P."/>
            <person name="Hellsten U."/>
            <person name="Kuo D.H."/>
            <person name="Larsson T."/>
            <person name="Lv J."/>
            <person name="Arendt D."/>
            <person name="Savage R."/>
            <person name="Osoegawa K."/>
            <person name="de Jong P."/>
            <person name="Grimwood J."/>
            <person name="Chapman J.A."/>
            <person name="Shapiro H."/>
            <person name="Aerts A."/>
            <person name="Otillar R.P."/>
            <person name="Terry A.Y."/>
            <person name="Boore J.L."/>
            <person name="Grigoriev I.V."/>
            <person name="Lindberg D.R."/>
            <person name="Seaver E.C."/>
            <person name="Weisblat D.A."/>
            <person name="Putnam N.H."/>
            <person name="Rokhsar D.S."/>
        </authorList>
    </citation>
    <scope>NUCLEOTIDE SEQUENCE</scope>
</reference>
<dbReference type="STRING" id="6412.T1EFV7"/>
<evidence type="ECO:0000256" key="2">
    <source>
        <dbReference type="SAM" id="Phobius"/>
    </source>
</evidence>
<dbReference type="EMBL" id="KB097106">
    <property type="protein sequence ID" value="ESN99654.1"/>
    <property type="molecule type" value="Genomic_DNA"/>
</dbReference>
<dbReference type="GO" id="GO:0005886">
    <property type="term" value="C:plasma membrane"/>
    <property type="evidence" value="ECO:0000318"/>
    <property type="project" value="GO_Central"/>
</dbReference>
<evidence type="ECO:0000313" key="5">
    <source>
        <dbReference type="Proteomes" id="UP000015101"/>
    </source>
</evidence>
<dbReference type="Proteomes" id="UP000015101">
    <property type="component" value="Unassembled WGS sequence"/>
</dbReference>
<feature type="transmembrane region" description="Helical" evidence="2">
    <location>
        <begin position="423"/>
        <end position="443"/>
    </location>
</feature>
<name>T1EFV7_HELRO</name>
<evidence type="ECO:0000256" key="1">
    <source>
        <dbReference type="ARBA" id="ARBA00010487"/>
    </source>
</evidence>
<evidence type="ECO:0000313" key="3">
    <source>
        <dbReference type="EMBL" id="ESN99654.1"/>
    </source>
</evidence>
<dbReference type="OMA" id="QQRRTWW"/>
<gene>
    <name evidence="4" type="primary">20195459</name>
    <name evidence="3" type="ORF">HELRODRAFT_113731</name>
</gene>
<accession>T1EFV7</accession>
<dbReference type="GeneID" id="20195459"/>
<dbReference type="InterPro" id="IPR006876">
    <property type="entry name" value="LMBR1-like_membr_prot"/>
</dbReference>
<dbReference type="eggNOG" id="KOG3722">
    <property type="taxonomic scope" value="Eukaryota"/>
</dbReference>
<dbReference type="Pfam" id="PF04791">
    <property type="entry name" value="LMBR1"/>
    <property type="match status" value="1"/>
</dbReference>
<dbReference type="InParanoid" id="T1EFV7"/>
<sequence length="537" mass="60217">MDDDVDLRERLFHNLVREYVISLLLSLMLCVISYIILCAFKRRPDRDEYSVASEDAVVYRVTLLSCTFTLAVSIGAVMLLPLSIVANEAILRFPNSYYLQWVNLSLIHGLWNTIFISSNLSLFVFMPFAYFFTESEGLPGSRRGIMPRVYETALVFVLFCVAVCGLVWVVLALTSGDNNKFMFEIFLDVKNFYLLYLYSCVSFIGVAMLLIFTPIGFIRLFTVIGELITNPDNLQTNFEGDIMKCILEEATEARRLEAYLKQNGWSELSTYPLRSATSITTLLATPETQHQHTPTSASNKINTVKTSNMYAARCLELEKQRRRMLFRRKFVYPLSMLALLILMSISLLMVSLNIAELLITGKVFRGKDDSSVVLGVNSISMLGPVGAAVEIVVIFYLMTTSIVGVYSLPGFKRLYPKRQDTPMTIIIANCVIILVLSSALPVLSRTLGISNFDLLGNFGQLEWLESSYTILIYNIIFVILTAICLTRRLTISMMKIIFPEVKNIFTGSSIKSENSSEVVPASAVADAATSPTLIKTD</sequence>
<reference evidence="5" key="1">
    <citation type="submission" date="2012-12" db="EMBL/GenBank/DDBJ databases">
        <authorList>
            <person name="Hellsten U."/>
            <person name="Grimwood J."/>
            <person name="Chapman J.A."/>
            <person name="Shapiro H."/>
            <person name="Aerts A."/>
            <person name="Otillar R.P."/>
            <person name="Terry A.Y."/>
            <person name="Boore J.L."/>
            <person name="Simakov O."/>
            <person name="Marletaz F."/>
            <person name="Cho S.-J."/>
            <person name="Edsinger-Gonzales E."/>
            <person name="Havlak P."/>
            <person name="Kuo D.-H."/>
            <person name="Larsson T."/>
            <person name="Lv J."/>
            <person name="Arendt D."/>
            <person name="Savage R."/>
            <person name="Osoegawa K."/>
            <person name="de Jong P."/>
            <person name="Lindberg D.R."/>
            <person name="Seaver E.C."/>
            <person name="Weisblat D.A."/>
            <person name="Putnam N.H."/>
            <person name="Grigoriev I.V."/>
            <person name="Rokhsar D.S."/>
        </authorList>
    </citation>
    <scope>NUCLEOTIDE SEQUENCE</scope>
</reference>
<dbReference type="AlphaFoldDB" id="T1EFV7"/>
<reference evidence="4" key="3">
    <citation type="submission" date="2015-06" db="UniProtKB">
        <authorList>
            <consortium name="EnsemblMetazoa"/>
        </authorList>
    </citation>
    <scope>IDENTIFICATION</scope>
</reference>
<dbReference type="KEGG" id="hro:HELRODRAFT_113731"/>
<evidence type="ECO:0000313" key="4">
    <source>
        <dbReference type="EnsemblMetazoa" id="HelroP113731"/>
    </source>
</evidence>
<protein>
    <submittedName>
        <fullName evidence="3 4">Uncharacterized protein</fullName>
    </submittedName>
</protein>